<evidence type="ECO:0000256" key="5">
    <source>
        <dbReference type="ARBA" id="ARBA00022975"/>
    </source>
</evidence>
<feature type="domain" description="Dihydroorotate dehydrogenase catalytic" evidence="7">
    <location>
        <begin position="88"/>
        <end position="290"/>
    </location>
</feature>
<dbReference type="GO" id="GO:0006207">
    <property type="term" value="P:'de novo' pyrimidine nucleobase biosynthetic process"/>
    <property type="evidence" value="ECO:0007669"/>
    <property type="project" value="TreeGrafter"/>
</dbReference>
<evidence type="ECO:0000313" key="9">
    <source>
        <dbReference type="Proteomes" id="UP000000925"/>
    </source>
</evidence>
<evidence type="ECO:0000256" key="1">
    <source>
        <dbReference type="ARBA" id="ARBA00001917"/>
    </source>
</evidence>
<keyword evidence="6" id="KW-0560">Oxidoreductase</keyword>
<name>D5EIA6_CORAD</name>
<dbReference type="RefSeq" id="WP_013042894.1">
    <property type="nucleotide sequence ID" value="NC_014008.1"/>
</dbReference>
<proteinExistence type="predicted"/>
<comment type="pathway">
    <text evidence="2">Pyrimidine metabolism; UMP biosynthesis via de novo pathway.</text>
</comment>
<dbReference type="EMBL" id="CP001998">
    <property type="protein sequence ID" value="ADE54172.1"/>
    <property type="molecule type" value="Genomic_DNA"/>
</dbReference>
<evidence type="ECO:0000256" key="6">
    <source>
        <dbReference type="ARBA" id="ARBA00023002"/>
    </source>
</evidence>
<dbReference type="STRING" id="583355.Caka_1151"/>
<evidence type="ECO:0000256" key="4">
    <source>
        <dbReference type="ARBA" id="ARBA00022643"/>
    </source>
</evidence>
<evidence type="ECO:0000259" key="7">
    <source>
        <dbReference type="Pfam" id="PF01180"/>
    </source>
</evidence>
<evidence type="ECO:0000256" key="2">
    <source>
        <dbReference type="ARBA" id="ARBA00004725"/>
    </source>
</evidence>
<keyword evidence="9" id="KW-1185">Reference proteome</keyword>
<dbReference type="NCBIfam" id="NF005741">
    <property type="entry name" value="PRK07565.1"/>
    <property type="match status" value="1"/>
</dbReference>
<accession>D5EIA6</accession>
<keyword evidence="3" id="KW-0285">Flavoprotein</keyword>
<reference evidence="8 9" key="1">
    <citation type="journal article" date="2010" name="Stand. Genomic Sci.">
        <title>Complete genome sequence of Coraliomargarita akajimensis type strain (04OKA010-24).</title>
        <authorList>
            <person name="Mavromatis K."/>
            <person name="Abt B."/>
            <person name="Brambilla E."/>
            <person name="Lapidus A."/>
            <person name="Copeland A."/>
            <person name="Deshpande S."/>
            <person name="Nolan M."/>
            <person name="Lucas S."/>
            <person name="Tice H."/>
            <person name="Cheng J.F."/>
            <person name="Han C."/>
            <person name="Detter J.C."/>
            <person name="Woyke T."/>
            <person name="Goodwin L."/>
            <person name="Pitluck S."/>
            <person name="Held B."/>
            <person name="Brettin T."/>
            <person name="Tapia R."/>
            <person name="Ivanova N."/>
            <person name="Mikhailova N."/>
            <person name="Pati A."/>
            <person name="Liolios K."/>
            <person name="Chen A."/>
            <person name="Palaniappan K."/>
            <person name="Land M."/>
            <person name="Hauser L."/>
            <person name="Chang Y.J."/>
            <person name="Jeffries C.D."/>
            <person name="Rohde M."/>
            <person name="Goker M."/>
            <person name="Bristow J."/>
            <person name="Eisen J.A."/>
            <person name="Markowitz V."/>
            <person name="Hugenholtz P."/>
            <person name="Klenk H.P."/>
            <person name="Kyrpides N.C."/>
        </authorList>
    </citation>
    <scope>NUCLEOTIDE SEQUENCE [LARGE SCALE GENOMIC DNA]</scope>
    <source>
        <strain evidence="9">DSM 45221 / IAM 15411 / JCM 23193 / KCTC 12865</strain>
    </source>
</reference>
<dbReference type="OrthoDB" id="9794954at2"/>
<gene>
    <name evidence="8" type="ordered locus">Caka_1151</name>
</gene>
<dbReference type="Pfam" id="PF01180">
    <property type="entry name" value="DHO_dh"/>
    <property type="match status" value="1"/>
</dbReference>
<dbReference type="KEGG" id="caa:Caka_1151"/>
<dbReference type="UniPathway" id="UPA00070"/>
<dbReference type="InterPro" id="IPR012135">
    <property type="entry name" value="Dihydroorotate_DH_1_2"/>
</dbReference>
<dbReference type="GO" id="GO:0004152">
    <property type="term" value="F:dihydroorotate dehydrogenase activity"/>
    <property type="evidence" value="ECO:0007669"/>
    <property type="project" value="InterPro"/>
</dbReference>
<dbReference type="InterPro" id="IPR013785">
    <property type="entry name" value="Aldolase_TIM"/>
</dbReference>
<organism evidence="8 9">
    <name type="scientific">Coraliomargarita akajimensis (strain DSM 45221 / IAM 15411 / JCM 23193 / KCTC 12865 / 04OKA010-24)</name>
    <dbReference type="NCBI Taxonomy" id="583355"/>
    <lineage>
        <taxon>Bacteria</taxon>
        <taxon>Pseudomonadati</taxon>
        <taxon>Verrucomicrobiota</taxon>
        <taxon>Opitutia</taxon>
        <taxon>Puniceicoccales</taxon>
        <taxon>Coraliomargaritaceae</taxon>
        <taxon>Coraliomargarita</taxon>
    </lineage>
</organism>
<dbReference type="GO" id="GO:0005737">
    <property type="term" value="C:cytoplasm"/>
    <property type="evidence" value="ECO:0007669"/>
    <property type="project" value="InterPro"/>
</dbReference>
<dbReference type="Proteomes" id="UP000000925">
    <property type="component" value="Chromosome"/>
</dbReference>
<protein>
    <submittedName>
        <fullName evidence="8">Dihydroorotate oxidase</fullName>
    </submittedName>
</protein>
<dbReference type="PANTHER" id="PTHR48109:SF3">
    <property type="entry name" value="SLL0744 PROTEIN"/>
    <property type="match status" value="1"/>
</dbReference>
<dbReference type="GO" id="GO:0044205">
    <property type="term" value="P:'de novo' UMP biosynthetic process"/>
    <property type="evidence" value="ECO:0007669"/>
    <property type="project" value="UniProtKB-UniPathway"/>
</dbReference>
<sequence length="332" mass="36914">MNLKSNYLGLELKHPLIAGASPLSDDVNKVRMLEDAGAAAIVMYSLFEEQILHNTLGAESHINAYENSFSEAASYFPESDLFDLDVDTYLGQLQKVKAACDLPVIASLNGTREGDWVNYASLIQNSGADALELNLYFLATDLDESASDLEDRCVRIVEAVKQQITIPLAVKLSPYFTALPHFANRLSQAGANALVLFNRFYQPDIDADELDIEPRLQLSNSPELLPRLRWLALLHDRIDCDLSVSGGVHTGIDAVKALMAGADSVQMVSALLMNGPAYIGTVLQEVKDWMEEKEYTNIDDLRGCMSYLRAPDPEALERANYLRILKSWRARW</sequence>
<evidence type="ECO:0000313" key="8">
    <source>
        <dbReference type="EMBL" id="ADE54172.1"/>
    </source>
</evidence>
<evidence type="ECO:0000256" key="3">
    <source>
        <dbReference type="ARBA" id="ARBA00022630"/>
    </source>
</evidence>
<dbReference type="eggNOG" id="COG0167">
    <property type="taxonomic scope" value="Bacteria"/>
</dbReference>
<dbReference type="SUPFAM" id="SSF51395">
    <property type="entry name" value="FMN-linked oxidoreductases"/>
    <property type="match status" value="1"/>
</dbReference>
<dbReference type="AlphaFoldDB" id="D5EIA6"/>
<dbReference type="PIRSF" id="PIRSF000164">
    <property type="entry name" value="DHO_oxidase"/>
    <property type="match status" value="1"/>
</dbReference>
<dbReference type="Gene3D" id="3.20.20.70">
    <property type="entry name" value="Aldolase class I"/>
    <property type="match status" value="1"/>
</dbReference>
<dbReference type="HOGENOM" id="CLU_042042_4_0_0"/>
<dbReference type="PANTHER" id="PTHR48109">
    <property type="entry name" value="DIHYDROOROTATE DEHYDROGENASE (QUINONE), MITOCHONDRIAL-RELATED"/>
    <property type="match status" value="1"/>
</dbReference>
<dbReference type="InterPro" id="IPR005720">
    <property type="entry name" value="Dihydroorotate_DH_cat"/>
</dbReference>
<dbReference type="InterPro" id="IPR050074">
    <property type="entry name" value="DHO_dehydrogenase"/>
</dbReference>
<keyword evidence="4" id="KW-0288">FMN</keyword>
<keyword evidence="5" id="KW-0665">Pyrimidine biosynthesis</keyword>
<comment type="cofactor">
    <cofactor evidence="1">
        <name>FMN</name>
        <dbReference type="ChEBI" id="CHEBI:58210"/>
    </cofactor>
</comment>
<dbReference type="CDD" id="cd04739">
    <property type="entry name" value="DHOD_like"/>
    <property type="match status" value="1"/>
</dbReference>